<dbReference type="EMBL" id="JACIJH010000001">
    <property type="protein sequence ID" value="MBB5705464.1"/>
    <property type="molecule type" value="Genomic_DNA"/>
</dbReference>
<organism evidence="3 4">
    <name type="scientific">Sphingopyxis panaciterrulae</name>
    <dbReference type="NCBI Taxonomy" id="462372"/>
    <lineage>
        <taxon>Bacteria</taxon>
        <taxon>Pseudomonadati</taxon>
        <taxon>Pseudomonadota</taxon>
        <taxon>Alphaproteobacteria</taxon>
        <taxon>Sphingomonadales</taxon>
        <taxon>Sphingomonadaceae</taxon>
        <taxon>Sphingopyxis</taxon>
    </lineage>
</organism>
<protein>
    <submittedName>
        <fullName evidence="3">Putative methyltransferase</fullName>
    </submittedName>
</protein>
<dbReference type="SUPFAM" id="SSF53335">
    <property type="entry name" value="S-adenosyl-L-methionine-dependent methyltransferases"/>
    <property type="match status" value="1"/>
</dbReference>
<keyword evidence="3" id="KW-0808">Transferase</keyword>
<evidence type="ECO:0000256" key="1">
    <source>
        <dbReference type="SAM" id="MobiDB-lite"/>
    </source>
</evidence>
<sequence>MIRSLTLAILLATATSPLAAQPSAAPDYSSAIADPARPAADRERDAARKPAELLAFAGVKPGQKVGDFVMGGGYVTCLLAGAVGPSGKVYAFQPAEFIAFKKQYGDDQAAVDAAYANVDAVAGSFAAPPFPEPLDTIITVQNFHDLYLKPFPEGTGDKASAALFAALKPGGTLIVVDHSAADGSGTTLSDSLHRIDKAAAVAALTKAGFTLDAESGLYARPEDPRTANVFDPSIRGKTDQFALRFRKPE</sequence>
<keyword evidence="4" id="KW-1185">Reference proteome</keyword>
<evidence type="ECO:0000313" key="4">
    <source>
        <dbReference type="Proteomes" id="UP000537161"/>
    </source>
</evidence>
<dbReference type="GO" id="GO:0008168">
    <property type="term" value="F:methyltransferase activity"/>
    <property type="evidence" value="ECO:0007669"/>
    <property type="project" value="UniProtKB-KW"/>
</dbReference>
<dbReference type="InterPro" id="IPR029063">
    <property type="entry name" value="SAM-dependent_MTases_sf"/>
</dbReference>
<name>A0A7W9EPH1_9SPHN</name>
<dbReference type="Gene3D" id="3.40.50.150">
    <property type="entry name" value="Vaccinia Virus protein VP39"/>
    <property type="match status" value="1"/>
</dbReference>
<dbReference type="PIRSF" id="PIRSF031679">
    <property type="entry name" value="Mtase_Alr7345_prd"/>
    <property type="match status" value="1"/>
</dbReference>
<dbReference type="Proteomes" id="UP000537161">
    <property type="component" value="Unassembled WGS sequence"/>
</dbReference>
<feature type="compositionally biased region" description="Low complexity" evidence="1">
    <location>
        <begin position="20"/>
        <end position="38"/>
    </location>
</feature>
<feature type="chain" id="PRO_5031196711" evidence="2">
    <location>
        <begin position="20"/>
        <end position="249"/>
    </location>
</feature>
<dbReference type="AlphaFoldDB" id="A0A7W9EPH1"/>
<accession>A0A7W9EPH1</accession>
<feature type="region of interest" description="Disordered" evidence="1">
    <location>
        <begin position="20"/>
        <end position="44"/>
    </location>
</feature>
<reference evidence="3 4" key="1">
    <citation type="submission" date="2020-08" db="EMBL/GenBank/DDBJ databases">
        <title>Genomic Encyclopedia of Type Strains, Phase IV (KMG-IV): sequencing the most valuable type-strain genomes for metagenomic binning, comparative biology and taxonomic classification.</title>
        <authorList>
            <person name="Goeker M."/>
        </authorList>
    </citation>
    <scope>NUCLEOTIDE SEQUENCE [LARGE SCALE GENOMIC DNA]</scope>
    <source>
        <strain evidence="3 4">DSM 27163</strain>
    </source>
</reference>
<feature type="signal peptide" evidence="2">
    <location>
        <begin position="1"/>
        <end position="19"/>
    </location>
</feature>
<dbReference type="RefSeq" id="WP_184095452.1">
    <property type="nucleotide sequence ID" value="NZ_JACIJH010000001.1"/>
</dbReference>
<proteinExistence type="predicted"/>
<evidence type="ECO:0000256" key="2">
    <source>
        <dbReference type="SAM" id="SignalP"/>
    </source>
</evidence>
<dbReference type="GO" id="GO:0032259">
    <property type="term" value="P:methylation"/>
    <property type="evidence" value="ECO:0007669"/>
    <property type="project" value="UniProtKB-KW"/>
</dbReference>
<evidence type="ECO:0000313" key="3">
    <source>
        <dbReference type="EMBL" id="MBB5705464.1"/>
    </source>
</evidence>
<keyword evidence="3" id="KW-0489">Methyltransferase</keyword>
<dbReference type="InterPro" id="IPR016980">
    <property type="entry name" value="S-AdoMet-dep_MeTrfase_Alr7345"/>
</dbReference>
<keyword evidence="2" id="KW-0732">Signal</keyword>
<gene>
    <name evidence="3" type="ORF">FHR21_000789</name>
</gene>
<comment type="caution">
    <text evidence="3">The sequence shown here is derived from an EMBL/GenBank/DDBJ whole genome shotgun (WGS) entry which is preliminary data.</text>
</comment>